<accession>A0A146FYD4</accession>
<proteinExistence type="predicted"/>
<reference evidence="1 2" key="1">
    <citation type="journal article" date="2016" name="DNA Res.">
        <title>Genome sequence of Aspergillus luchuensis NBRC 4314.</title>
        <authorList>
            <person name="Yamada O."/>
            <person name="Machida M."/>
            <person name="Hosoyama A."/>
            <person name="Goto M."/>
            <person name="Takahashi T."/>
            <person name="Futagami T."/>
            <person name="Yamagata Y."/>
            <person name="Takeuchi M."/>
            <person name="Kobayashi T."/>
            <person name="Koike H."/>
            <person name="Abe K."/>
            <person name="Asai K."/>
            <person name="Arita M."/>
            <person name="Fujita N."/>
            <person name="Fukuda K."/>
            <person name="Higa K."/>
            <person name="Horikawa H."/>
            <person name="Ishikawa T."/>
            <person name="Jinno K."/>
            <person name="Kato Y."/>
            <person name="Kirimura K."/>
            <person name="Mizutani O."/>
            <person name="Nakasone K."/>
            <person name="Sano M."/>
            <person name="Shiraishi Y."/>
            <person name="Tsukahara M."/>
            <person name="Gomi K."/>
        </authorList>
    </citation>
    <scope>NUCLEOTIDE SEQUENCE [LARGE SCALE GENOMIC DNA]</scope>
    <source>
        <strain evidence="1 2">RIB 2604</strain>
    </source>
</reference>
<comment type="caution">
    <text evidence="1">The sequence shown here is derived from an EMBL/GenBank/DDBJ whole genome shotgun (WGS) entry which is preliminary data.</text>
</comment>
<evidence type="ECO:0000313" key="2">
    <source>
        <dbReference type="Proteomes" id="UP000075230"/>
    </source>
</evidence>
<gene>
    <name evidence="1" type="ORF">RIB2604_03101470</name>
</gene>
<name>A0A146FYD4_ASPKA</name>
<dbReference type="AlphaFoldDB" id="A0A146FYD4"/>
<dbReference type="Proteomes" id="UP000075230">
    <property type="component" value="Unassembled WGS sequence"/>
</dbReference>
<dbReference type="EMBL" id="BCWF01000030">
    <property type="protein sequence ID" value="GAT29813.1"/>
    <property type="molecule type" value="Genomic_DNA"/>
</dbReference>
<organism evidence="1 2">
    <name type="scientific">Aspergillus kawachii</name>
    <name type="common">White koji mold</name>
    <name type="synonym">Aspergillus awamori var. kawachi</name>
    <dbReference type="NCBI Taxonomy" id="1069201"/>
    <lineage>
        <taxon>Eukaryota</taxon>
        <taxon>Fungi</taxon>
        <taxon>Dikarya</taxon>
        <taxon>Ascomycota</taxon>
        <taxon>Pezizomycotina</taxon>
        <taxon>Eurotiomycetes</taxon>
        <taxon>Eurotiomycetidae</taxon>
        <taxon>Eurotiales</taxon>
        <taxon>Aspergillaceae</taxon>
        <taxon>Aspergillus</taxon>
        <taxon>Aspergillus subgen. Circumdati</taxon>
    </lineage>
</organism>
<protein>
    <submittedName>
        <fullName evidence="1">LysR family regulatory protein</fullName>
    </submittedName>
</protein>
<sequence length="90" mass="9929">MSMARFILTGLPEARKGGCKAAILSDDLNRQGTRNYPHRFPTPYQNLACGRPQGPQVVFLFLPGFPRAERAETLLQPSYPGSLNTIQGLL</sequence>
<evidence type="ECO:0000313" key="1">
    <source>
        <dbReference type="EMBL" id="GAT29813.1"/>
    </source>
</evidence>
<reference evidence="2" key="2">
    <citation type="submission" date="2016-02" db="EMBL/GenBank/DDBJ databases">
        <title>Genome sequencing of Aspergillus luchuensis NBRC 4314.</title>
        <authorList>
            <person name="Yamada O."/>
        </authorList>
    </citation>
    <scope>NUCLEOTIDE SEQUENCE [LARGE SCALE GENOMIC DNA]</scope>
    <source>
        <strain evidence="2">RIB 2604</strain>
    </source>
</reference>